<sequence>MYTRVTEIEEVNNKIQKPQLHKRAPRFGEPSFKSASSVKVGDASGRKRPFTKEKASNENYQPRKRICSSPDGDAENKVKLDPESDEDDVNGLLYRQAYKVLAPGGWLEHFEFNITLSSDIPALKDDEDHIFKQWTQVIFEATDRIGKTARIGMDGNMRKHMTEAGFVDIVENTYKGWARDRKLKNIGVLNKIFLAESLEGTALFLLREVLARECADIRQFVKRMRSVVQDTDLRSYCIMTNVYARKPESVL</sequence>
<name>A0ABR1HTU9_9HYPO</name>
<evidence type="ECO:0000313" key="2">
    <source>
        <dbReference type="EMBL" id="KAK7424647.1"/>
    </source>
</evidence>
<protein>
    <submittedName>
        <fullName evidence="2">Uncharacterized protein</fullName>
    </submittedName>
</protein>
<comment type="caution">
    <text evidence="2">The sequence shown here is derived from an EMBL/GenBank/DDBJ whole genome shotgun (WGS) entry which is preliminary data.</text>
</comment>
<evidence type="ECO:0000313" key="3">
    <source>
        <dbReference type="Proteomes" id="UP001498421"/>
    </source>
</evidence>
<organism evidence="2 3">
    <name type="scientific">Neonectria magnoliae</name>
    <dbReference type="NCBI Taxonomy" id="2732573"/>
    <lineage>
        <taxon>Eukaryota</taxon>
        <taxon>Fungi</taxon>
        <taxon>Dikarya</taxon>
        <taxon>Ascomycota</taxon>
        <taxon>Pezizomycotina</taxon>
        <taxon>Sordariomycetes</taxon>
        <taxon>Hypocreomycetidae</taxon>
        <taxon>Hypocreales</taxon>
        <taxon>Nectriaceae</taxon>
        <taxon>Neonectria</taxon>
    </lineage>
</organism>
<dbReference type="Proteomes" id="UP001498421">
    <property type="component" value="Unassembled WGS sequence"/>
</dbReference>
<feature type="region of interest" description="Disordered" evidence="1">
    <location>
        <begin position="16"/>
        <end position="85"/>
    </location>
</feature>
<dbReference type="EMBL" id="JAZAVK010000089">
    <property type="protein sequence ID" value="KAK7424647.1"/>
    <property type="molecule type" value="Genomic_DNA"/>
</dbReference>
<dbReference type="SUPFAM" id="SSF53335">
    <property type="entry name" value="S-adenosyl-L-methionine-dependent methyltransferases"/>
    <property type="match status" value="1"/>
</dbReference>
<gene>
    <name evidence="2" type="ORF">QQZ08_008530</name>
</gene>
<reference evidence="2 3" key="1">
    <citation type="journal article" date="2025" name="Microbiol. Resour. Announc.">
        <title>Draft genome sequences for Neonectria magnoliae and Neonectria punicea, canker pathogens of Liriodendron tulipifera and Acer saccharum in West Virginia.</title>
        <authorList>
            <person name="Petronek H.M."/>
            <person name="Kasson M.T."/>
            <person name="Metheny A.M."/>
            <person name="Stauder C.M."/>
            <person name="Lovett B."/>
            <person name="Lynch S.C."/>
            <person name="Garnas J.R."/>
            <person name="Kasson L.R."/>
            <person name="Stajich J.E."/>
        </authorList>
    </citation>
    <scope>NUCLEOTIDE SEQUENCE [LARGE SCALE GENOMIC DNA]</scope>
    <source>
        <strain evidence="2 3">NRRL 64651</strain>
    </source>
</reference>
<keyword evidence="3" id="KW-1185">Reference proteome</keyword>
<accession>A0ABR1HTU9</accession>
<evidence type="ECO:0000256" key="1">
    <source>
        <dbReference type="SAM" id="MobiDB-lite"/>
    </source>
</evidence>
<dbReference type="InterPro" id="IPR029063">
    <property type="entry name" value="SAM-dependent_MTases_sf"/>
</dbReference>
<proteinExistence type="predicted"/>